<dbReference type="EMBL" id="KI659302">
    <property type="protein sequence ID" value="ETN79883.1"/>
    <property type="molecule type" value="Genomic_DNA"/>
</dbReference>
<dbReference type="AlphaFoldDB" id="W2TDI8"/>
<sequence length="70" mass="8552">MYVKESHWQWLLKAILSRNCQGRFLAEKYHIFREGRRAYGKGKQKAHLNTQRRRCSRTSFKYNTMNPIFD</sequence>
<accession>W2TDI8</accession>
<proteinExistence type="predicted"/>
<reference evidence="2" key="1">
    <citation type="journal article" date="2014" name="Nat. Genet.">
        <title>Genome of the human hookworm Necator americanus.</title>
        <authorList>
            <person name="Tang Y.T."/>
            <person name="Gao X."/>
            <person name="Rosa B.A."/>
            <person name="Abubucker S."/>
            <person name="Hallsworth-Pepin K."/>
            <person name="Martin J."/>
            <person name="Tyagi R."/>
            <person name="Heizer E."/>
            <person name="Zhang X."/>
            <person name="Bhonagiri-Palsikar V."/>
            <person name="Minx P."/>
            <person name="Warren W.C."/>
            <person name="Wang Q."/>
            <person name="Zhan B."/>
            <person name="Hotez P.J."/>
            <person name="Sternberg P.W."/>
            <person name="Dougall A."/>
            <person name="Gaze S.T."/>
            <person name="Mulvenna J."/>
            <person name="Sotillo J."/>
            <person name="Ranganathan S."/>
            <person name="Rabelo E.M."/>
            <person name="Wilson R.K."/>
            <person name="Felgner P.L."/>
            <person name="Bethony J."/>
            <person name="Hawdon J.M."/>
            <person name="Gasser R.B."/>
            <person name="Loukas A."/>
            <person name="Mitreva M."/>
        </authorList>
    </citation>
    <scope>NUCLEOTIDE SEQUENCE [LARGE SCALE GENOMIC DNA]</scope>
</reference>
<name>W2TDI8_NECAM</name>
<evidence type="ECO:0000313" key="1">
    <source>
        <dbReference type="EMBL" id="ETN79883.1"/>
    </source>
</evidence>
<dbReference type="Proteomes" id="UP000053676">
    <property type="component" value="Unassembled WGS sequence"/>
</dbReference>
<dbReference type="KEGG" id="nai:NECAME_09538"/>
<keyword evidence="2" id="KW-1185">Reference proteome</keyword>
<evidence type="ECO:0000313" key="2">
    <source>
        <dbReference type="Proteomes" id="UP000053676"/>
    </source>
</evidence>
<protein>
    <submittedName>
        <fullName evidence="1">Uncharacterized protein</fullName>
    </submittedName>
</protein>
<gene>
    <name evidence="1" type="ORF">NECAME_09538</name>
</gene>
<organism evidence="1 2">
    <name type="scientific">Necator americanus</name>
    <name type="common">Human hookworm</name>
    <dbReference type="NCBI Taxonomy" id="51031"/>
    <lineage>
        <taxon>Eukaryota</taxon>
        <taxon>Metazoa</taxon>
        <taxon>Ecdysozoa</taxon>
        <taxon>Nematoda</taxon>
        <taxon>Chromadorea</taxon>
        <taxon>Rhabditida</taxon>
        <taxon>Rhabditina</taxon>
        <taxon>Rhabditomorpha</taxon>
        <taxon>Strongyloidea</taxon>
        <taxon>Ancylostomatidae</taxon>
        <taxon>Bunostominae</taxon>
        <taxon>Necator</taxon>
    </lineage>
</organism>